<keyword evidence="5 6" id="KW-0472">Membrane</keyword>
<evidence type="ECO:0000256" key="4">
    <source>
        <dbReference type="ARBA" id="ARBA00022989"/>
    </source>
</evidence>
<feature type="transmembrane region" description="Helical" evidence="7">
    <location>
        <begin position="202"/>
        <end position="222"/>
    </location>
</feature>
<dbReference type="GO" id="GO:0047750">
    <property type="term" value="F:cholestenol delta-isomerase activity"/>
    <property type="evidence" value="ECO:0007669"/>
    <property type="project" value="InterPro"/>
</dbReference>
<dbReference type="SMR" id="M3B7B0"/>
<dbReference type="KEGG" id="pfj:MYCFIDRAFT_46606"/>
<dbReference type="RefSeq" id="XP_007924268.1">
    <property type="nucleotide sequence ID" value="XM_007926077.1"/>
</dbReference>
<dbReference type="eggNOG" id="KOG4826">
    <property type="taxonomic scope" value="Eukaryota"/>
</dbReference>
<evidence type="ECO:0000256" key="7">
    <source>
        <dbReference type="SAM" id="Phobius"/>
    </source>
</evidence>
<evidence type="ECO:0000256" key="3">
    <source>
        <dbReference type="ARBA" id="ARBA00022692"/>
    </source>
</evidence>
<dbReference type="VEuPathDB" id="FungiDB:MYCFIDRAFT_46606"/>
<dbReference type="HOGENOM" id="CLU_072128_1_0_1"/>
<dbReference type="PROSITE" id="PS51751">
    <property type="entry name" value="EXPERA"/>
    <property type="match status" value="1"/>
</dbReference>
<accession>M3B7B0</accession>
<sequence>MAPADPPSFISTTTILSLLSTVFILALAYLTSLLALPKTSTPTKTRLLFIWHAFDALIHLILEGGYLYNCFFSYRTLTTPDLQTSAYLPPKIYFLGRRDRIYGSEYGTNALAKLWMEYAKADARWGGSDLTIVSLEILTVFVMAPLGVYVCDLLRKKGREKEAYFWMVVVATGELYGGFMTFAPEWLTGNPNLDASNWMYLWLYLVFFNAALWVLIPLWVIYEAHGQLSGRAKTGVGKKVE</sequence>
<dbReference type="EMBL" id="KB446557">
    <property type="protein sequence ID" value="EME85202.1"/>
    <property type="molecule type" value="Genomic_DNA"/>
</dbReference>
<keyword evidence="4 6" id="KW-1133">Transmembrane helix</keyword>
<dbReference type="GeneID" id="19339717"/>
<dbReference type="AlphaFoldDB" id="M3B7B0"/>
<dbReference type="Proteomes" id="UP000016932">
    <property type="component" value="Unassembled WGS sequence"/>
</dbReference>
<dbReference type="GO" id="GO:0005783">
    <property type="term" value="C:endoplasmic reticulum"/>
    <property type="evidence" value="ECO:0007669"/>
    <property type="project" value="TreeGrafter"/>
</dbReference>
<proteinExistence type="inferred from homology"/>
<dbReference type="GO" id="GO:0016020">
    <property type="term" value="C:membrane"/>
    <property type="evidence" value="ECO:0007669"/>
    <property type="project" value="UniProtKB-SubCell"/>
</dbReference>
<evidence type="ECO:0000256" key="5">
    <source>
        <dbReference type="ARBA" id="ARBA00023136"/>
    </source>
</evidence>
<evidence type="ECO:0000259" key="8">
    <source>
        <dbReference type="PROSITE" id="PS51751"/>
    </source>
</evidence>
<organism evidence="9 10">
    <name type="scientific">Pseudocercospora fijiensis (strain CIRAD86)</name>
    <name type="common">Black leaf streak disease fungus</name>
    <name type="synonym">Mycosphaerella fijiensis</name>
    <dbReference type="NCBI Taxonomy" id="383855"/>
    <lineage>
        <taxon>Eukaryota</taxon>
        <taxon>Fungi</taxon>
        <taxon>Dikarya</taxon>
        <taxon>Ascomycota</taxon>
        <taxon>Pezizomycotina</taxon>
        <taxon>Dothideomycetes</taxon>
        <taxon>Dothideomycetidae</taxon>
        <taxon>Mycosphaerellales</taxon>
        <taxon>Mycosphaerellaceae</taxon>
        <taxon>Pseudocercospora</taxon>
    </lineage>
</organism>
<comment type="similarity">
    <text evidence="2">Belongs to the EBP family.</text>
</comment>
<feature type="transmembrane region" description="Helical" evidence="7">
    <location>
        <begin position="48"/>
        <end position="68"/>
    </location>
</feature>
<evidence type="ECO:0000313" key="9">
    <source>
        <dbReference type="EMBL" id="EME85202.1"/>
    </source>
</evidence>
<evidence type="ECO:0000313" key="10">
    <source>
        <dbReference type="Proteomes" id="UP000016932"/>
    </source>
</evidence>
<dbReference type="STRING" id="383855.M3B7B0"/>
<gene>
    <name evidence="9" type="ORF">MYCFIDRAFT_46606</name>
</gene>
<name>M3B7B0_PSEFD</name>
<feature type="transmembrane region" description="Helical" evidence="7">
    <location>
        <begin position="163"/>
        <end position="182"/>
    </location>
</feature>
<protein>
    <recommendedName>
        <fullName evidence="8">EXPERA domain-containing protein</fullName>
    </recommendedName>
</protein>
<keyword evidence="10" id="KW-1185">Reference proteome</keyword>
<dbReference type="PANTHER" id="PTHR14207:SF1">
    <property type="entry name" value="EMOPAMIL-BINDING PROTEIN-LIKE"/>
    <property type="match status" value="1"/>
</dbReference>
<dbReference type="GO" id="GO:0016125">
    <property type="term" value="P:sterol metabolic process"/>
    <property type="evidence" value="ECO:0007669"/>
    <property type="project" value="InterPro"/>
</dbReference>
<evidence type="ECO:0000256" key="6">
    <source>
        <dbReference type="PROSITE-ProRule" id="PRU01087"/>
    </source>
</evidence>
<dbReference type="OrthoDB" id="5415655at2759"/>
<dbReference type="Pfam" id="PF05241">
    <property type="entry name" value="EBP"/>
    <property type="match status" value="1"/>
</dbReference>
<dbReference type="InterPro" id="IPR007905">
    <property type="entry name" value="EBP"/>
</dbReference>
<dbReference type="InterPro" id="IPR033118">
    <property type="entry name" value="EXPERA"/>
</dbReference>
<evidence type="ECO:0000256" key="2">
    <source>
        <dbReference type="ARBA" id="ARBA00008337"/>
    </source>
</evidence>
<feature type="transmembrane region" description="Helical" evidence="7">
    <location>
        <begin position="15"/>
        <end position="36"/>
    </location>
</feature>
<comment type="subcellular location">
    <subcellularLocation>
        <location evidence="1">Membrane</location>
        <topology evidence="1">Multi-pass membrane protein</topology>
    </subcellularLocation>
</comment>
<feature type="transmembrane region" description="Helical" evidence="7">
    <location>
        <begin position="130"/>
        <end position="151"/>
    </location>
</feature>
<reference evidence="9 10" key="1">
    <citation type="journal article" date="2012" name="PLoS Pathog.">
        <title>Diverse lifestyles and strategies of plant pathogenesis encoded in the genomes of eighteen Dothideomycetes fungi.</title>
        <authorList>
            <person name="Ohm R.A."/>
            <person name="Feau N."/>
            <person name="Henrissat B."/>
            <person name="Schoch C.L."/>
            <person name="Horwitz B.A."/>
            <person name="Barry K.W."/>
            <person name="Condon B.J."/>
            <person name="Copeland A.C."/>
            <person name="Dhillon B."/>
            <person name="Glaser F."/>
            <person name="Hesse C.N."/>
            <person name="Kosti I."/>
            <person name="LaButti K."/>
            <person name="Lindquist E.A."/>
            <person name="Lucas S."/>
            <person name="Salamov A.A."/>
            <person name="Bradshaw R.E."/>
            <person name="Ciuffetti L."/>
            <person name="Hamelin R.C."/>
            <person name="Kema G.H.J."/>
            <person name="Lawrence C."/>
            <person name="Scott J.A."/>
            <person name="Spatafora J.W."/>
            <person name="Turgeon B.G."/>
            <person name="de Wit P.J.G.M."/>
            <person name="Zhong S."/>
            <person name="Goodwin S.B."/>
            <person name="Grigoriev I.V."/>
        </authorList>
    </citation>
    <scope>NUCLEOTIDE SEQUENCE [LARGE SCALE GENOMIC DNA]</scope>
    <source>
        <strain evidence="9 10">CIRAD86</strain>
    </source>
</reference>
<evidence type="ECO:0000256" key="1">
    <source>
        <dbReference type="ARBA" id="ARBA00004141"/>
    </source>
</evidence>
<feature type="domain" description="EXPERA" evidence="8">
    <location>
        <begin position="44"/>
        <end position="220"/>
    </location>
</feature>
<dbReference type="PANTHER" id="PTHR14207">
    <property type="entry name" value="STEROL ISOMERASE"/>
    <property type="match status" value="1"/>
</dbReference>
<keyword evidence="3 6" id="KW-0812">Transmembrane</keyword>